<dbReference type="Proteomes" id="UP000295565">
    <property type="component" value="Unassembled WGS sequence"/>
</dbReference>
<dbReference type="UniPathway" id="UPA00109">
    <property type="reaction ID" value="UER00183"/>
</dbReference>
<evidence type="ECO:0000256" key="2">
    <source>
        <dbReference type="ARBA" id="ARBA00010387"/>
    </source>
</evidence>
<gene>
    <name evidence="7" type="ORF">EV690_0074</name>
</gene>
<evidence type="ECO:0000256" key="1">
    <source>
        <dbReference type="ARBA" id="ARBA00004714"/>
    </source>
</evidence>
<dbReference type="Gene3D" id="3.20.20.70">
    <property type="entry name" value="Aldolase class I"/>
    <property type="match status" value="1"/>
</dbReference>
<name>A0A4R1KI95_9GAMM</name>
<evidence type="ECO:0000313" key="8">
    <source>
        <dbReference type="Proteomes" id="UP000295565"/>
    </source>
</evidence>
<evidence type="ECO:0000256" key="6">
    <source>
        <dbReference type="ARBA" id="ARBA00029799"/>
    </source>
</evidence>
<sequence length="310" mass="34537">MNFSHPIDQQMLEQARNGEGFIAALDQSGGSTPKALRGYGIDESAYTADGEKDDQKMFDLVHQMRTRVITSDEFNSQRIMGSILFEDTMDRSIDGLGSAEYLWQRKHIVPFLKCDKGLAPQESGVQLMKPISGLDDTLERAVSHGVFGTKMRSVIHQFDEAGIRAIVDQQFDIGLQIAKHGLVPILEPECNINSPDRAKSEHYLLSEFKRHLAQADDDLRIMIKISIPVEPHLYDELLDDPHVVRVVALSGGYARDEANEKLSQCPGIIASFSRALLQDLNASQSDTEFDLALKVAVDSIYQASIHKNLN</sequence>
<evidence type="ECO:0000256" key="4">
    <source>
        <dbReference type="ARBA" id="ARBA00023152"/>
    </source>
</evidence>
<keyword evidence="8" id="KW-1185">Reference proteome</keyword>
<comment type="caution">
    <text evidence="7">The sequence shown here is derived from an EMBL/GenBank/DDBJ whole genome shotgun (WGS) entry which is preliminary data.</text>
</comment>
<dbReference type="EMBL" id="SMGD01000001">
    <property type="protein sequence ID" value="TCK63960.1"/>
    <property type="molecule type" value="Genomic_DNA"/>
</dbReference>
<dbReference type="GO" id="GO:0004332">
    <property type="term" value="F:fructose-bisphosphate aldolase activity"/>
    <property type="evidence" value="ECO:0007669"/>
    <property type="project" value="UniProtKB-EC"/>
</dbReference>
<reference evidence="7 8" key="1">
    <citation type="submission" date="2019-03" db="EMBL/GenBank/DDBJ databases">
        <title>Genomic Encyclopedia of Type Strains, Phase IV (KMG-IV): sequencing the most valuable type-strain genomes for metagenomic binning, comparative biology and taxonomic classification.</title>
        <authorList>
            <person name="Goeker M."/>
        </authorList>
    </citation>
    <scope>NUCLEOTIDE SEQUENCE [LARGE SCALE GENOMIC DNA]</scope>
    <source>
        <strain evidence="7 8">DSM 18577</strain>
    </source>
</reference>
<proteinExistence type="inferred from homology"/>
<evidence type="ECO:0000313" key="7">
    <source>
        <dbReference type="EMBL" id="TCK63960.1"/>
    </source>
</evidence>
<protein>
    <recommendedName>
        <fullName evidence="3">fructose-bisphosphate aldolase</fullName>
        <ecNumber evidence="3">4.1.2.13</ecNumber>
    </recommendedName>
    <alternativeName>
        <fullName evidence="6">Fructose-bisphosphate aldolase class I</fullName>
    </alternativeName>
</protein>
<dbReference type="InterPro" id="IPR000741">
    <property type="entry name" value="FBA_I"/>
</dbReference>
<comment type="pathway">
    <text evidence="1">Carbohydrate degradation; glycolysis; D-glyceraldehyde 3-phosphate and glycerone phosphate from D-glucose: step 4/4.</text>
</comment>
<dbReference type="InterPro" id="IPR013785">
    <property type="entry name" value="Aldolase_TIM"/>
</dbReference>
<evidence type="ECO:0000256" key="3">
    <source>
        <dbReference type="ARBA" id="ARBA00013068"/>
    </source>
</evidence>
<keyword evidence="5" id="KW-0456">Lyase</keyword>
<dbReference type="PANTHER" id="PTHR11627">
    <property type="entry name" value="FRUCTOSE-BISPHOSPHATE ALDOLASE"/>
    <property type="match status" value="1"/>
</dbReference>
<dbReference type="SUPFAM" id="SSF51569">
    <property type="entry name" value="Aldolase"/>
    <property type="match status" value="1"/>
</dbReference>
<organism evidence="7 8">
    <name type="scientific">Celerinatantimonas diazotrophica</name>
    <dbReference type="NCBI Taxonomy" id="412034"/>
    <lineage>
        <taxon>Bacteria</taxon>
        <taxon>Pseudomonadati</taxon>
        <taxon>Pseudomonadota</taxon>
        <taxon>Gammaproteobacteria</taxon>
        <taxon>Celerinatantimonadaceae</taxon>
        <taxon>Celerinatantimonas</taxon>
    </lineage>
</organism>
<accession>A0A4R1KI95</accession>
<dbReference type="AlphaFoldDB" id="A0A4R1KI95"/>
<comment type="similarity">
    <text evidence="2">Belongs to the class I fructose-bisphosphate aldolase family.</text>
</comment>
<dbReference type="GO" id="GO:0006096">
    <property type="term" value="P:glycolytic process"/>
    <property type="evidence" value="ECO:0007669"/>
    <property type="project" value="UniProtKB-UniPathway"/>
</dbReference>
<keyword evidence="4" id="KW-0324">Glycolysis</keyword>
<dbReference type="Pfam" id="PF00274">
    <property type="entry name" value="Glycolytic"/>
    <property type="match status" value="1"/>
</dbReference>
<dbReference type="NCBIfam" id="NF003784">
    <property type="entry name" value="PRK05377.1"/>
    <property type="match status" value="1"/>
</dbReference>
<evidence type="ECO:0000256" key="5">
    <source>
        <dbReference type="ARBA" id="ARBA00023239"/>
    </source>
</evidence>
<dbReference type="EC" id="4.1.2.13" evidence="3"/>